<dbReference type="NCBIfam" id="TIGR02590">
    <property type="entry name" value="cas_Csh2"/>
    <property type="match status" value="1"/>
</dbReference>
<name>A0A1Y5NEP7_9BACT</name>
<dbReference type="AlphaFoldDB" id="A0A1Y5NEP7"/>
<dbReference type="InterPro" id="IPR006482">
    <property type="entry name" value="Cas7_Csh2/Csh2"/>
</dbReference>
<organism evidence="1 2">
    <name type="scientific">Campylobacter concisus</name>
    <dbReference type="NCBI Taxonomy" id="199"/>
    <lineage>
        <taxon>Bacteria</taxon>
        <taxon>Pseudomonadati</taxon>
        <taxon>Campylobacterota</taxon>
        <taxon>Epsilonproteobacteria</taxon>
        <taxon>Campylobacterales</taxon>
        <taxon>Campylobacteraceae</taxon>
        <taxon>Campylobacter</taxon>
    </lineage>
</organism>
<dbReference type="RefSeq" id="WP_087580822.1">
    <property type="nucleotide sequence ID" value="NZ_NDYQ01000001.1"/>
</dbReference>
<gene>
    <name evidence="1" type="ORF">B9N60_00050</name>
</gene>
<dbReference type="GO" id="GO:0043571">
    <property type="term" value="P:maintenance of CRISPR repeat elements"/>
    <property type="evidence" value="ECO:0007669"/>
    <property type="project" value="InterPro"/>
</dbReference>
<dbReference type="EMBL" id="NDYQ01000001">
    <property type="protein sequence ID" value="OUT19350.1"/>
    <property type="molecule type" value="Genomic_DNA"/>
</dbReference>
<evidence type="ECO:0000313" key="1">
    <source>
        <dbReference type="EMBL" id="OUT19350.1"/>
    </source>
</evidence>
<dbReference type="Proteomes" id="UP000195893">
    <property type="component" value="Unassembled WGS sequence"/>
</dbReference>
<evidence type="ECO:0000313" key="2">
    <source>
        <dbReference type="Proteomes" id="UP000195893"/>
    </source>
</evidence>
<protein>
    <submittedName>
        <fullName evidence="1">Type I-B CRISPR-associated protein Cas7/Csh2</fullName>
    </submittedName>
</protein>
<reference evidence="1 2" key="1">
    <citation type="submission" date="2017-04" db="EMBL/GenBank/DDBJ databases">
        <title>Complete genome of Campylobacter concisus ATCC 33237T and draft genomes for an additional eight well characterized C. concisus strains.</title>
        <authorList>
            <person name="Cornelius A.J."/>
            <person name="Miller W.G."/>
            <person name="Lastovica A.J."/>
            <person name="On S.L."/>
            <person name="French N.P."/>
            <person name="Vandenberg O."/>
            <person name="Biggs P.J."/>
        </authorList>
    </citation>
    <scope>NUCLEOTIDE SEQUENCE [LARGE SCALE GENOMIC DNA]</scope>
    <source>
        <strain evidence="1 2">Lasto127.99</strain>
    </source>
</reference>
<comment type="caution">
    <text evidence="1">The sequence shown here is derived from an EMBL/GenBank/DDBJ whole genome shotgun (WGS) entry which is preliminary data.</text>
</comment>
<sequence length="313" mass="36054">MQKKEILFLWDGENWNPNGDMLKDNAPRRDDETGVAEVTDVRIKRTIRDEIMKKDEASIFIKEYRIEDALLDAKTAIRQSINIKQNKSELQREILSKFIDIRAFGGVLPISDKDEIKQDKEIKTAGIQFTGPVQFRLSKSLNKVEVEHVKGTGAFASDYDPNDPKKQKDQATFREEEFIKYAIFATYGIIDNYNAAKTGFNEADEAKILKALWHGTKNLTTRSKIGQTPRFMLIITYKDDTFAGDLNNSISLKSEKEDRVIRSINEYTIDFTNLKNKLARYAANIEKIEYMSDYDFEAINKGNFDSSWKKIEA</sequence>
<proteinExistence type="predicted"/>
<accession>A0A1Y5NEP7</accession>
<dbReference type="InterPro" id="IPR013419">
    <property type="entry name" value="CRISPR-assoc_prot_Cas7/Csh2"/>
</dbReference>
<dbReference type="NCBIfam" id="TIGR01595">
    <property type="entry name" value="cas_CT1132"/>
    <property type="match status" value="1"/>
</dbReference>
<dbReference type="Pfam" id="PF05107">
    <property type="entry name" value="Cas_Cas7"/>
    <property type="match status" value="1"/>
</dbReference>